<proteinExistence type="predicted"/>
<feature type="non-terminal residue" evidence="1">
    <location>
        <position position="200"/>
    </location>
</feature>
<gene>
    <name evidence="1" type="ORF">EgrG_002007600</name>
</gene>
<name>A0A068X5B5_ECHGR</name>
<reference evidence="1 2" key="1">
    <citation type="journal article" date="2013" name="Nature">
        <title>The genomes of four tapeworm species reveal adaptations to parasitism.</title>
        <authorList>
            <person name="Tsai I.J."/>
            <person name="Zarowiecki M."/>
            <person name="Holroyd N."/>
            <person name="Garciarrubio A."/>
            <person name="Sanchez-Flores A."/>
            <person name="Brooks K.L."/>
            <person name="Tracey A."/>
            <person name="Bobes R.J."/>
            <person name="Fragoso G."/>
            <person name="Sciutto E."/>
            <person name="Aslett M."/>
            <person name="Beasley H."/>
            <person name="Bennett H.M."/>
            <person name="Cai J."/>
            <person name="Camicia F."/>
            <person name="Clark R."/>
            <person name="Cucher M."/>
            <person name="De Silva N."/>
            <person name="Day T.A."/>
            <person name="Deplazes P."/>
            <person name="Estrada K."/>
            <person name="Fernandez C."/>
            <person name="Holland P.W."/>
            <person name="Hou J."/>
            <person name="Hu S."/>
            <person name="Huckvale T."/>
            <person name="Hung S.S."/>
            <person name="Kamenetzky L."/>
            <person name="Keane J.A."/>
            <person name="Kiss F."/>
            <person name="Koziol U."/>
            <person name="Lambert O."/>
            <person name="Liu K."/>
            <person name="Luo X."/>
            <person name="Luo Y."/>
            <person name="Macchiaroli N."/>
            <person name="Nichol S."/>
            <person name="Paps J."/>
            <person name="Parkinson J."/>
            <person name="Pouchkina-Stantcheva N."/>
            <person name="Riddiford N."/>
            <person name="Rosenzvit M."/>
            <person name="Salinas G."/>
            <person name="Wasmuth J.D."/>
            <person name="Zamanian M."/>
            <person name="Zheng Y."/>
            <person name="Cai X."/>
            <person name="Soberon X."/>
            <person name="Olson P.D."/>
            <person name="Laclette J.P."/>
            <person name="Brehm K."/>
            <person name="Berriman M."/>
            <person name="Garciarrubio A."/>
            <person name="Bobes R.J."/>
            <person name="Fragoso G."/>
            <person name="Sanchez-Flores A."/>
            <person name="Estrada K."/>
            <person name="Cevallos M.A."/>
            <person name="Morett E."/>
            <person name="Gonzalez V."/>
            <person name="Portillo T."/>
            <person name="Ochoa-Leyva A."/>
            <person name="Jose M.V."/>
            <person name="Sciutto E."/>
            <person name="Landa A."/>
            <person name="Jimenez L."/>
            <person name="Valdes V."/>
            <person name="Carrero J.C."/>
            <person name="Larralde C."/>
            <person name="Morales-Montor J."/>
            <person name="Limon-Lason J."/>
            <person name="Soberon X."/>
            <person name="Laclette J.P."/>
        </authorList>
    </citation>
    <scope>NUCLEOTIDE SEQUENCE [LARGE SCALE GENOMIC DNA]</scope>
</reference>
<organism evidence="1">
    <name type="scientific">Echinococcus granulosus</name>
    <name type="common">Hydatid tapeworm</name>
    <dbReference type="NCBI Taxonomy" id="6210"/>
    <lineage>
        <taxon>Eukaryota</taxon>
        <taxon>Metazoa</taxon>
        <taxon>Spiralia</taxon>
        <taxon>Lophotrochozoa</taxon>
        <taxon>Platyhelminthes</taxon>
        <taxon>Cestoda</taxon>
        <taxon>Eucestoda</taxon>
        <taxon>Cyclophyllidea</taxon>
        <taxon>Taeniidae</taxon>
        <taxon>Echinococcus</taxon>
        <taxon>Echinococcus granulosus group</taxon>
    </lineage>
</organism>
<evidence type="ECO:0000313" key="2">
    <source>
        <dbReference type="Proteomes" id="UP000492820"/>
    </source>
</evidence>
<sequence length="200" mass="21851">MGKTLKARSNLTRQHLHPPHLLTHAVKACKLLNGSDTFSGVCTHPTMSFLVVKSGEKTPHLNDGQAAFSKAVIKCTASRQSCLKCLLGTELMAIKLSHDGHLFQECKFHQMRATYSVLASILDQKIIFTKSTQIVGECFMRGGLQVSPAPPDWCRFHSAYNAGCGIPRTLTSPPPPPNTLSGRLQHLKQIARLHSATNDA</sequence>
<dbReference type="Proteomes" id="UP000492820">
    <property type="component" value="Unassembled WGS sequence"/>
</dbReference>
<reference evidence="1" key="2">
    <citation type="submission" date="2014-06" db="EMBL/GenBank/DDBJ databases">
        <authorList>
            <person name="Aslett M."/>
        </authorList>
    </citation>
    <scope>NUCLEOTIDE SEQUENCE</scope>
</reference>
<accession>A0A068X5B5</accession>
<evidence type="ECO:0000313" key="3">
    <source>
        <dbReference type="WBParaSite" id="EgrG_002007600"/>
    </source>
</evidence>
<reference evidence="3" key="3">
    <citation type="submission" date="2020-10" db="UniProtKB">
        <authorList>
            <consortium name="WormBaseParasite"/>
        </authorList>
    </citation>
    <scope>IDENTIFICATION</scope>
</reference>
<protein>
    <submittedName>
        <fullName evidence="3">Expressed conserved protein</fullName>
    </submittedName>
</protein>
<evidence type="ECO:0000313" key="1">
    <source>
        <dbReference type="EMBL" id="CDS25126.1"/>
    </source>
</evidence>
<dbReference type="WBParaSite" id="EgrG_002007600">
    <property type="protein sequence ID" value="EgrG_002007600"/>
    <property type="gene ID" value="EgrG_002007600"/>
</dbReference>
<dbReference type="EMBL" id="LK028732">
    <property type="protein sequence ID" value="CDS25126.1"/>
    <property type="molecule type" value="Genomic_DNA"/>
</dbReference>
<dbReference type="AlphaFoldDB" id="A0A068X5B5"/>